<reference evidence="2 3" key="1">
    <citation type="submission" date="2019-02" db="EMBL/GenBank/DDBJ databases">
        <title>Kribbella capetownensis sp. nov. and Kribbella speibonae sp. nov., isolated from soil.</title>
        <authorList>
            <person name="Curtis S.M."/>
            <person name="Norton I."/>
            <person name="Everest G.J."/>
            <person name="Meyers P.R."/>
        </authorList>
    </citation>
    <scope>NUCLEOTIDE SEQUENCE [LARGE SCALE GENOMIC DNA]</scope>
    <source>
        <strain evidence="2 3">KCTC 29219</strain>
    </source>
</reference>
<organism evidence="2 3">
    <name type="scientific">Kribbella soli</name>
    <dbReference type="NCBI Taxonomy" id="1124743"/>
    <lineage>
        <taxon>Bacteria</taxon>
        <taxon>Bacillati</taxon>
        <taxon>Actinomycetota</taxon>
        <taxon>Actinomycetes</taxon>
        <taxon>Propionibacteriales</taxon>
        <taxon>Kribbellaceae</taxon>
        <taxon>Kribbella</taxon>
    </lineage>
</organism>
<protein>
    <submittedName>
        <fullName evidence="2">Dabb family protein</fullName>
    </submittedName>
</protein>
<dbReference type="Pfam" id="PF07876">
    <property type="entry name" value="Dabb"/>
    <property type="match status" value="1"/>
</dbReference>
<accession>A0A4R0HIN1</accession>
<feature type="domain" description="Stress-response A/B barrel" evidence="1">
    <location>
        <begin position="2"/>
        <end position="93"/>
    </location>
</feature>
<dbReference type="AlphaFoldDB" id="A0A4R0HIN1"/>
<dbReference type="EMBL" id="SJJZ01000001">
    <property type="protein sequence ID" value="TCC10581.1"/>
    <property type="molecule type" value="Genomic_DNA"/>
</dbReference>
<keyword evidence="3" id="KW-1185">Reference proteome</keyword>
<evidence type="ECO:0000313" key="3">
    <source>
        <dbReference type="Proteomes" id="UP000292346"/>
    </source>
</evidence>
<sequence>MIVNVLRIRFKDGVSVEEQEEVLAVMRRTASLDSVAFGAVGKDFGNPADGFTHSYLAAIPDLDALERYMHDPVHLSGDDLILDKLEKMSAVRFSDDGDPEIGKAVYGVATRKMEQYPDWARRIDELFGANV</sequence>
<dbReference type="InterPro" id="IPR013097">
    <property type="entry name" value="Dabb"/>
</dbReference>
<dbReference type="SUPFAM" id="SSF54909">
    <property type="entry name" value="Dimeric alpha+beta barrel"/>
    <property type="match status" value="1"/>
</dbReference>
<dbReference type="InterPro" id="IPR011008">
    <property type="entry name" value="Dimeric_a/b-barrel"/>
</dbReference>
<dbReference type="PROSITE" id="PS51502">
    <property type="entry name" value="S_R_A_B_BARREL"/>
    <property type="match status" value="1"/>
</dbReference>
<dbReference type="Gene3D" id="3.30.70.100">
    <property type="match status" value="1"/>
</dbReference>
<dbReference type="OrthoDB" id="5518399at2"/>
<comment type="caution">
    <text evidence="2">The sequence shown here is derived from an EMBL/GenBank/DDBJ whole genome shotgun (WGS) entry which is preliminary data.</text>
</comment>
<dbReference type="SMART" id="SM00886">
    <property type="entry name" value="Dabb"/>
    <property type="match status" value="1"/>
</dbReference>
<evidence type="ECO:0000313" key="2">
    <source>
        <dbReference type="EMBL" id="TCC10581.1"/>
    </source>
</evidence>
<proteinExistence type="predicted"/>
<dbReference type="RefSeq" id="WP_131334993.1">
    <property type="nucleotide sequence ID" value="NZ_SJJZ01000001.1"/>
</dbReference>
<dbReference type="Proteomes" id="UP000292346">
    <property type="component" value="Unassembled WGS sequence"/>
</dbReference>
<evidence type="ECO:0000259" key="1">
    <source>
        <dbReference type="PROSITE" id="PS51502"/>
    </source>
</evidence>
<gene>
    <name evidence="2" type="ORF">E0H45_04525</name>
</gene>
<name>A0A4R0HIN1_9ACTN</name>